<evidence type="ECO:0000313" key="2">
    <source>
        <dbReference type="EMBL" id="XDQ23520.1"/>
    </source>
</evidence>
<proteinExistence type="predicted"/>
<feature type="region of interest" description="Disordered" evidence="1">
    <location>
        <begin position="13"/>
        <end position="32"/>
    </location>
</feature>
<feature type="compositionally biased region" description="Low complexity" evidence="1">
    <location>
        <begin position="83"/>
        <end position="97"/>
    </location>
</feature>
<gene>
    <name evidence="2" type="ORF">AB5J56_01815</name>
</gene>
<reference evidence="2" key="1">
    <citation type="submission" date="2024-07" db="EMBL/GenBank/DDBJ databases">
        <authorList>
            <person name="Yu S.T."/>
        </authorList>
    </citation>
    <scope>NUCLEOTIDE SEQUENCE</scope>
    <source>
        <strain evidence="2">R21</strain>
    </source>
</reference>
<evidence type="ECO:0000256" key="1">
    <source>
        <dbReference type="SAM" id="MobiDB-lite"/>
    </source>
</evidence>
<dbReference type="EMBL" id="CP163435">
    <property type="protein sequence ID" value="XDQ23520.1"/>
    <property type="molecule type" value="Genomic_DNA"/>
</dbReference>
<dbReference type="RefSeq" id="WP_369229315.1">
    <property type="nucleotide sequence ID" value="NZ_CP163435.1"/>
</dbReference>
<sequence>MLLWDGEQIDAYAAGRPMPPLPVQDSPDNLLDRNESADLAGVEPRTWDRYANLPGMQPRPDPVVVASIEHWRRGDVLEWLAARPGPGSSSGRPVGSRDTVPRASTPVRAAELLEHEPAITAAQAAAKFGVTADTAQRALSQARAAAVSRLPQVEPDLTADDVHSRLGFPVWAAERALNAARMPSDTDTGKAPGPETS</sequence>
<name>A0AB39NXU3_9ACTN</name>
<organism evidence="2">
    <name type="scientific">Streptomyces sp. R21</name>
    <dbReference type="NCBI Taxonomy" id="3238627"/>
    <lineage>
        <taxon>Bacteria</taxon>
        <taxon>Bacillati</taxon>
        <taxon>Actinomycetota</taxon>
        <taxon>Actinomycetes</taxon>
        <taxon>Kitasatosporales</taxon>
        <taxon>Streptomycetaceae</taxon>
        <taxon>Streptomyces</taxon>
    </lineage>
</organism>
<evidence type="ECO:0008006" key="3">
    <source>
        <dbReference type="Google" id="ProtNLM"/>
    </source>
</evidence>
<protein>
    <recommendedName>
        <fullName evidence="3">Sigma-70, region 4</fullName>
    </recommendedName>
</protein>
<dbReference type="AlphaFoldDB" id="A0AB39NXU3"/>
<accession>A0AB39NXU3</accession>
<feature type="region of interest" description="Disordered" evidence="1">
    <location>
        <begin position="82"/>
        <end position="102"/>
    </location>
</feature>